<keyword evidence="1" id="KW-0456">Lyase</keyword>
<feature type="domain" description="Amidohydrolase-related" evidence="2">
    <location>
        <begin position="20"/>
        <end position="290"/>
    </location>
</feature>
<dbReference type="RefSeq" id="WP_066469817.1">
    <property type="nucleotide sequence ID" value="NZ_CBCRUZ010000001.1"/>
</dbReference>
<dbReference type="EMBL" id="CP079105">
    <property type="protein sequence ID" value="QXQ12362.1"/>
    <property type="molecule type" value="Genomic_DNA"/>
</dbReference>
<dbReference type="PANTHER" id="PTHR21240:SF28">
    <property type="entry name" value="ISO-OROTATE DECARBOXYLASE (EUROFUNG)"/>
    <property type="match status" value="1"/>
</dbReference>
<evidence type="ECO:0000313" key="4">
    <source>
        <dbReference type="Proteomes" id="UP000887023"/>
    </source>
</evidence>
<evidence type="ECO:0000259" key="2">
    <source>
        <dbReference type="Pfam" id="PF04909"/>
    </source>
</evidence>
<gene>
    <name evidence="3" type="ORF">KV203_10145</name>
</gene>
<name>A0ABX8S5T3_9ACTN</name>
<proteinExistence type="predicted"/>
<dbReference type="CDD" id="cd01292">
    <property type="entry name" value="metallo-dependent_hydrolases"/>
    <property type="match status" value="1"/>
</dbReference>
<evidence type="ECO:0000313" key="3">
    <source>
        <dbReference type="EMBL" id="QXQ12362.1"/>
    </source>
</evidence>
<dbReference type="Gene3D" id="3.20.20.140">
    <property type="entry name" value="Metal-dependent hydrolases"/>
    <property type="match status" value="1"/>
</dbReference>
<sequence>MTETTSVVEFWQALNLPGLIDVHTHFMPRSVMDKVWAYFDAAGPMLGRPWPISYRGDEDARVALLTAFGVRAFTSMLYPHKPHMAAWLNGWAGDFAARVPACLHTATFYPEPGAADYVAEAVAAGARVFKAHIQVGDYDPCDPLLDPVWGCLADAGVPIVIHCGSGPAPGRFTGPEPIAQVLARHPNLALIVAHMGLPEYREFLDLAQRYPRVMLDTTMAFTDFSEAQTPFPPEERRRLLDLRGKILWGSDFPNIPYTYRSALAALERLDLGDDWLRGVCYDNAARLFGLELTQ</sequence>
<dbReference type="InterPro" id="IPR032466">
    <property type="entry name" value="Metal_Hydrolase"/>
</dbReference>
<accession>A0ABX8S5T3</accession>
<dbReference type="InterPro" id="IPR006680">
    <property type="entry name" value="Amidohydro-rel"/>
</dbReference>
<dbReference type="SUPFAM" id="SSF51556">
    <property type="entry name" value="Metallo-dependent hydrolases"/>
    <property type="match status" value="1"/>
</dbReference>
<dbReference type="InterPro" id="IPR032465">
    <property type="entry name" value="ACMSD"/>
</dbReference>
<reference evidence="3" key="1">
    <citation type="submission" date="2021-07" db="EMBL/GenBank/DDBJ databases">
        <title>Candidatus Kaistella beijingensis sp. nov. isolated from a municipal wastewater treatment plant is involved in sludge foaming.</title>
        <authorList>
            <person name="Song Y."/>
            <person name="Liu S.-J."/>
        </authorList>
    </citation>
    <scope>NUCLEOTIDE SEQUENCE</scope>
    <source>
        <strain evidence="3">DSM 43998</strain>
    </source>
</reference>
<dbReference type="Pfam" id="PF04909">
    <property type="entry name" value="Amidohydro_2"/>
    <property type="match status" value="1"/>
</dbReference>
<evidence type="ECO:0000256" key="1">
    <source>
        <dbReference type="ARBA" id="ARBA00023239"/>
    </source>
</evidence>
<protein>
    <submittedName>
        <fullName evidence="3">Amidohydrolase</fullName>
    </submittedName>
</protein>
<organism evidence="3 4">
    <name type="scientific">Skermania pinensis</name>
    <dbReference type="NCBI Taxonomy" id="39122"/>
    <lineage>
        <taxon>Bacteria</taxon>
        <taxon>Bacillati</taxon>
        <taxon>Actinomycetota</taxon>
        <taxon>Actinomycetes</taxon>
        <taxon>Mycobacteriales</taxon>
        <taxon>Gordoniaceae</taxon>
        <taxon>Skermania</taxon>
    </lineage>
</organism>
<keyword evidence="4" id="KW-1185">Reference proteome</keyword>
<dbReference type="Proteomes" id="UP000887023">
    <property type="component" value="Chromosome"/>
</dbReference>
<dbReference type="PANTHER" id="PTHR21240">
    <property type="entry name" value="2-AMINO-3-CARBOXYLMUCONATE-6-SEMIALDEHYDE DECARBOXYLASE"/>
    <property type="match status" value="1"/>
</dbReference>